<dbReference type="PANTHER" id="PTHR33164:SF106">
    <property type="entry name" value="TRANSCRIPTIONAL REGULATORY PROTEIN"/>
    <property type="match status" value="1"/>
</dbReference>
<organism evidence="3 4">
    <name type="scientific">Kitasatospora herbaricolor</name>
    <dbReference type="NCBI Taxonomy" id="68217"/>
    <lineage>
        <taxon>Bacteria</taxon>
        <taxon>Bacillati</taxon>
        <taxon>Actinomycetota</taxon>
        <taxon>Actinomycetes</taxon>
        <taxon>Kitasatosporales</taxon>
        <taxon>Streptomycetaceae</taxon>
        <taxon>Kitasatospora</taxon>
    </lineage>
</organism>
<feature type="region of interest" description="Disordered" evidence="1">
    <location>
        <begin position="149"/>
        <end position="184"/>
    </location>
</feature>
<feature type="domain" description="HTH marR-type" evidence="2">
    <location>
        <begin position="28"/>
        <end position="132"/>
    </location>
</feature>
<dbReference type="EMBL" id="CP108482">
    <property type="protein sequence ID" value="WUS55338.1"/>
    <property type="molecule type" value="Genomic_DNA"/>
</dbReference>
<dbReference type="InterPro" id="IPR039422">
    <property type="entry name" value="MarR/SlyA-like"/>
</dbReference>
<gene>
    <name evidence="3" type="ORF">OG469_07300</name>
</gene>
<feature type="compositionally biased region" description="Pro residues" evidence="1">
    <location>
        <begin position="155"/>
        <end position="165"/>
    </location>
</feature>
<evidence type="ECO:0000313" key="3">
    <source>
        <dbReference type="EMBL" id="WUS55338.1"/>
    </source>
</evidence>
<protein>
    <submittedName>
        <fullName evidence="3">MarR family transcriptional regulator</fullName>
    </submittedName>
</protein>
<accession>A0ABZ1W3I4</accession>
<proteinExistence type="predicted"/>
<dbReference type="Proteomes" id="UP001432014">
    <property type="component" value="Chromosome"/>
</dbReference>
<dbReference type="SUPFAM" id="SSF46785">
    <property type="entry name" value="Winged helix' DNA-binding domain"/>
    <property type="match status" value="1"/>
</dbReference>
<dbReference type="Pfam" id="PF12802">
    <property type="entry name" value="MarR_2"/>
    <property type="match status" value="1"/>
</dbReference>
<dbReference type="RefSeq" id="WP_329500038.1">
    <property type="nucleotide sequence ID" value="NZ_CP108460.1"/>
</dbReference>
<evidence type="ECO:0000259" key="2">
    <source>
        <dbReference type="SMART" id="SM00347"/>
    </source>
</evidence>
<dbReference type="InterPro" id="IPR036388">
    <property type="entry name" value="WH-like_DNA-bd_sf"/>
</dbReference>
<sequence length="184" mass="19531">MTDEAEPDLRLVHQLRALTIELNLLGGEFAQRNGLHPTDLRALVCLLDAARAGTPATPGLVGAQLGLNSAGTTALLDRLERLGHVRRVRDTRDRRRVLLEVEDRAVALGQAFFGPLISGIVATGEEYSEPELAAIRRFLGAVQGIVAEQRAATPARPPGTPPPAAPTAGRTGPAPAARPGRRRP</sequence>
<name>A0ABZ1W3I4_9ACTN</name>
<dbReference type="InterPro" id="IPR000835">
    <property type="entry name" value="HTH_MarR-typ"/>
</dbReference>
<feature type="compositionally biased region" description="Low complexity" evidence="1">
    <location>
        <begin position="166"/>
        <end position="178"/>
    </location>
</feature>
<evidence type="ECO:0000256" key="1">
    <source>
        <dbReference type="SAM" id="MobiDB-lite"/>
    </source>
</evidence>
<dbReference type="PANTHER" id="PTHR33164">
    <property type="entry name" value="TRANSCRIPTIONAL REGULATOR, MARR FAMILY"/>
    <property type="match status" value="1"/>
</dbReference>
<keyword evidence="4" id="KW-1185">Reference proteome</keyword>
<dbReference type="SMART" id="SM00347">
    <property type="entry name" value="HTH_MARR"/>
    <property type="match status" value="1"/>
</dbReference>
<evidence type="ECO:0000313" key="4">
    <source>
        <dbReference type="Proteomes" id="UP001432014"/>
    </source>
</evidence>
<dbReference type="InterPro" id="IPR036390">
    <property type="entry name" value="WH_DNA-bd_sf"/>
</dbReference>
<reference evidence="3 4" key="1">
    <citation type="submission" date="2022-10" db="EMBL/GenBank/DDBJ databases">
        <title>The complete genomes of actinobacterial strains from the NBC collection.</title>
        <authorList>
            <person name="Joergensen T.S."/>
            <person name="Alvarez Arevalo M."/>
            <person name="Sterndorff E.B."/>
            <person name="Faurdal D."/>
            <person name="Vuksanovic O."/>
            <person name="Mourched A.-S."/>
            <person name="Charusanti P."/>
            <person name="Shaw S."/>
            <person name="Blin K."/>
            <person name="Weber T."/>
        </authorList>
    </citation>
    <scope>NUCLEOTIDE SEQUENCE [LARGE SCALE GENOMIC DNA]</scope>
    <source>
        <strain evidence="3 4">NBC_01247</strain>
    </source>
</reference>
<dbReference type="Gene3D" id="1.10.10.10">
    <property type="entry name" value="Winged helix-like DNA-binding domain superfamily/Winged helix DNA-binding domain"/>
    <property type="match status" value="1"/>
</dbReference>